<reference evidence="3" key="2">
    <citation type="journal article" date="2024" name="Plant">
        <title>Genomic evolution and insights into agronomic trait innovations of Sesamum species.</title>
        <authorList>
            <person name="Miao H."/>
            <person name="Wang L."/>
            <person name="Qu L."/>
            <person name="Liu H."/>
            <person name="Sun Y."/>
            <person name="Le M."/>
            <person name="Wang Q."/>
            <person name="Wei S."/>
            <person name="Zheng Y."/>
            <person name="Lin W."/>
            <person name="Duan Y."/>
            <person name="Cao H."/>
            <person name="Xiong S."/>
            <person name="Wang X."/>
            <person name="Wei L."/>
            <person name="Li C."/>
            <person name="Ma Q."/>
            <person name="Ju M."/>
            <person name="Zhao R."/>
            <person name="Li G."/>
            <person name="Mu C."/>
            <person name="Tian Q."/>
            <person name="Mei H."/>
            <person name="Zhang T."/>
            <person name="Gao T."/>
            <person name="Zhang H."/>
        </authorList>
    </citation>
    <scope>NUCLEOTIDE SEQUENCE</scope>
    <source>
        <strain evidence="3">KEN8</strain>
    </source>
</reference>
<keyword evidence="1" id="KW-0812">Transmembrane</keyword>
<keyword evidence="1" id="KW-0472">Membrane</keyword>
<evidence type="ECO:0000313" key="3">
    <source>
        <dbReference type="EMBL" id="KAL0328831.1"/>
    </source>
</evidence>
<sequence>MGSMNTWILSIKVLLISAGALTLATGIKFSVPIVVKEVPVMWSVIVSWLKPPYLYIVINGIIITIAASSRFHQTQSEPPAVRFDHQHLAVSVRALPPPEFATVSARPEVISVVEEPQEEEEESAAVVVVYESGDRIVELKPVVVNGSEVDLGREEETLRTDILAEAEDEDMIVDSTFAYNTQAPEMVPPEPQLEYLVPATEKPLVSARLPRRKAIRTNRKGVRAPRQETQQTLESTWKMIMEGRQCSAPLTKKSTETWGQHNRHLIAVRDHATESEIFKDRTCNQDSSSGEIQKEASLDEDELNRRVEAFIKKFNEEMRLQRKESLDKYMEMINNRGV</sequence>
<keyword evidence="1" id="KW-1133">Transmembrane helix</keyword>
<comment type="caution">
    <text evidence="3">The sequence shown here is derived from an EMBL/GenBank/DDBJ whole genome shotgun (WGS) entry which is preliminary data.</text>
</comment>
<feature type="domain" description="DUF4408" evidence="2">
    <location>
        <begin position="39"/>
        <end position="71"/>
    </location>
</feature>
<dbReference type="PANTHER" id="PTHR33098">
    <property type="entry name" value="COTTON FIBER (DUF761)"/>
    <property type="match status" value="1"/>
</dbReference>
<reference evidence="3" key="1">
    <citation type="submission" date="2020-06" db="EMBL/GenBank/DDBJ databases">
        <authorList>
            <person name="Li T."/>
            <person name="Hu X."/>
            <person name="Zhang T."/>
            <person name="Song X."/>
            <person name="Zhang H."/>
            <person name="Dai N."/>
            <person name="Sheng W."/>
            <person name="Hou X."/>
            <person name="Wei L."/>
        </authorList>
    </citation>
    <scope>NUCLEOTIDE SEQUENCE</scope>
    <source>
        <strain evidence="3">KEN8</strain>
        <tissue evidence="3">Leaf</tissue>
    </source>
</reference>
<dbReference type="AlphaFoldDB" id="A0AAW2MCN3"/>
<dbReference type="PANTHER" id="PTHR33098:SF75">
    <property type="entry name" value="DUF4408 DOMAIN PROTEIN"/>
    <property type="match status" value="1"/>
</dbReference>
<dbReference type="EMBL" id="JACGWM010000014">
    <property type="protein sequence ID" value="KAL0328831.1"/>
    <property type="molecule type" value="Genomic_DNA"/>
</dbReference>
<protein>
    <recommendedName>
        <fullName evidence="2">DUF4408 domain-containing protein</fullName>
    </recommendedName>
</protein>
<dbReference type="Pfam" id="PF14364">
    <property type="entry name" value="DUF4408"/>
    <property type="match status" value="1"/>
</dbReference>
<gene>
    <name evidence="3" type="ORF">Scaly_2315700</name>
</gene>
<evidence type="ECO:0000256" key="1">
    <source>
        <dbReference type="SAM" id="Phobius"/>
    </source>
</evidence>
<evidence type="ECO:0000259" key="2">
    <source>
        <dbReference type="Pfam" id="PF14364"/>
    </source>
</evidence>
<accession>A0AAW2MCN3</accession>
<feature type="transmembrane region" description="Helical" evidence="1">
    <location>
        <begin position="53"/>
        <end position="72"/>
    </location>
</feature>
<proteinExistence type="predicted"/>
<dbReference type="InterPro" id="IPR025520">
    <property type="entry name" value="DUF4408"/>
</dbReference>
<dbReference type="InterPro" id="IPR008480">
    <property type="entry name" value="DUF761_pln"/>
</dbReference>
<name>A0AAW2MCN3_9LAMI</name>
<dbReference type="Pfam" id="PF05553">
    <property type="entry name" value="DUF761"/>
    <property type="match status" value="1"/>
</dbReference>
<organism evidence="3">
    <name type="scientific">Sesamum calycinum</name>
    <dbReference type="NCBI Taxonomy" id="2727403"/>
    <lineage>
        <taxon>Eukaryota</taxon>
        <taxon>Viridiplantae</taxon>
        <taxon>Streptophyta</taxon>
        <taxon>Embryophyta</taxon>
        <taxon>Tracheophyta</taxon>
        <taxon>Spermatophyta</taxon>
        <taxon>Magnoliopsida</taxon>
        <taxon>eudicotyledons</taxon>
        <taxon>Gunneridae</taxon>
        <taxon>Pentapetalae</taxon>
        <taxon>asterids</taxon>
        <taxon>lamiids</taxon>
        <taxon>Lamiales</taxon>
        <taxon>Pedaliaceae</taxon>
        <taxon>Sesamum</taxon>
    </lineage>
</organism>